<reference evidence="3 4" key="1">
    <citation type="submission" date="2024-01" db="EMBL/GenBank/DDBJ databases">
        <authorList>
            <person name="Allen C."/>
            <person name="Tagirdzhanova G."/>
        </authorList>
    </citation>
    <scope>NUCLEOTIDE SEQUENCE [LARGE SCALE GENOMIC DNA]</scope>
</reference>
<dbReference type="InterPro" id="IPR000601">
    <property type="entry name" value="PKD_dom"/>
</dbReference>
<dbReference type="EMBL" id="CAWUHC010000004">
    <property type="protein sequence ID" value="CAK7210151.1"/>
    <property type="molecule type" value="Genomic_DNA"/>
</dbReference>
<evidence type="ECO:0000313" key="3">
    <source>
        <dbReference type="EMBL" id="CAK7210151.1"/>
    </source>
</evidence>
<gene>
    <name evidence="3" type="ORF">SBRCBS47491_000675</name>
</gene>
<evidence type="ECO:0000313" key="4">
    <source>
        <dbReference type="Proteomes" id="UP001642406"/>
    </source>
</evidence>
<evidence type="ECO:0000256" key="1">
    <source>
        <dbReference type="SAM" id="MobiDB-lite"/>
    </source>
</evidence>
<dbReference type="Pfam" id="PF00801">
    <property type="entry name" value="PKD"/>
    <property type="match status" value="1"/>
</dbReference>
<feature type="domain" description="PKD" evidence="2">
    <location>
        <begin position="563"/>
        <end position="650"/>
    </location>
</feature>
<dbReference type="Proteomes" id="UP001642406">
    <property type="component" value="Unassembled WGS sequence"/>
</dbReference>
<proteinExistence type="predicted"/>
<organism evidence="3 4">
    <name type="scientific">Sporothrix bragantina</name>
    <dbReference type="NCBI Taxonomy" id="671064"/>
    <lineage>
        <taxon>Eukaryota</taxon>
        <taxon>Fungi</taxon>
        <taxon>Dikarya</taxon>
        <taxon>Ascomycota</taxon>
        <taxon>Pezizomycotina</taxon>
        <taxon>Sordariomycetes</taxon>
        <taxon>Sordariomycetidae</taxon>
        <taxon>Ophiostomatales</taxon>
        <taxon>Ophiostomataceae</taxon>
        <taxon>Sporothrix</taxon>
    </lineage>
</organism>
<evidence type="ECO:0000259" key="2">
    <source>
        <dbReference type="Pfam" id="PF00801"/>
    </source>
</evidence>
<protein>
    <recommendedName>
        <fullName evidence="2">PKD domain-containing protein</fullName>
    </recommendedName>
</protein>
<accession>A0ABP0ASC6</accession>
<comment type="caution">
    <text evidence="3">The sequence shown here is derived from an EMBL/GenBank/DDBJ whole genome shotgun (WGS) entry which is preliminary data.</text>
</comment>
<sequence length="665" mass="71644">MSSVLTGDRDNVPTASDDVPRVAPGDIAQSSNEAITADSVDPIYGSPVIDAEVDEAEPVPHRRVAGHFEGTDIDFNIYLPSKEKWQGRFIQLAYPVQNSTALPRNIVGALDGGAYFLQVKGATMGFRADAAGAKFSKKVAAKYYGDESRRIYGYIYGGSGGSYVTVGAIESTTGVWDGGIPVVLGSPIANPQNLSVRALANLVLRSNVDGIADALRPGGSGDPYASLSPLQQTVLGEATNMGLPLQGWEHPPAMSDMEIMSIMLPTVRRIDATYGDDFWTEPGYLGTEQSELGDFLRAQLVDCDATIDRCDRDTSGNTVHIVLNGLPDTFDAGAVELTLYGEDNSSAVGPLNGVLNASTKTLSLEVAKHASVLDGVQVGRRVHLDNRWFVAMYAHHRYQLPSKGEFSGFDQFYDASGTPKHPQRAMVASEIIALSTTGGSPFTGRIKAKVIIVDNLYDVHAFPYHATWYRDRIQEALEDQFDNNVRIYLNDHASHFGSLFERDDTKYLVEYEGVVQQALRDLAAWVETGVQPPASTTYTVKDSQVLLPEKASERGGIQVVVSLTVDGGKRISTAVGQPVKLVAQMELPPGTGQVIDVAWDTHGTGSFTSAPFSSSHEAATAEMTVSFNEPGTYFAAVQATSHRNGKSDALSCNVRNLDRVRVIVG</sequence>
<name>A0ABP0ASC6_9PEZI</name>
<keyword evidence="4" id="KW-1185">Reference proteome</keyword>
<feature type="region of interest" description="Disordered" evidence="1">
    <location>
        <begin position="1"/>
        <end position="31"/>
    </location>
</feature>